<protein>
    <submittedName>
        <fullName evidence="1">Uncharacterized protein</fullName>
    </submittedName>
</protein>
<proteinExistence type="predicted"/>
<gene>
    <name evidence="1" type="ORF">HNY73_002947</name>
</gene>
<evidence type="ECO:0000313" key="2">
    <source>
        <dbReference type="Proteomes" id="UP000807504"/>
    </source>
</evidence>
<sequence length="221" mass="24981">MPITKATHLMAVLKKCAWNKMARERQTYNTEIMGLIAYQKKVCNDPDMQGRCGRLTSAIKCAFTLLNKLKQNDQCDISEGPAAKQFGNCITNNLTPKDLNDTYQSAIKTYGNYNSDTFDGAVKEMCNQNDEKRRETYKNEMNGFFSYKKDAQGLCSRLSGFVQCTESLLSRLKQNYQCNLNGPIQNLNRLKSVFEFKGPGFPGKATNISTNGGHGDMEYRR</sequence>
<evidence type="ECO:0000313" key="1">
    <source>
        <dbReference type="EMBL" id="KAF8795051.1"/>
    </source>
</evidence>
<name>A0A8T0FVD0_ARGBR</name>
<dbReference type="EMBL" id="JABXBU010000002">
    <property type="protein sequence ID" value="KAF8795051.1"/>
    <property type="molecule type" value="Genomic_DNA"/>
</dbReference>
<dbReference type="AlphaFoldDB" id="A0A8T0FVD0"/>
<reference evidence="1" key="2">
    <citation type="submission" date="2020-06" db="EMBL/GenBank/DDBJ databases">
        <authorList>
            <person name="Sheffer M."/>
        </authorList>
    </citation>
    <scope>NUCLEOTIDE SEQUENCE</scope>
</reference>
<accession>A0A8T0FVD0</accession>
<comment type="caution">
    <text evidence="1">The sequence shown here is derived from an EMBL/GenBank/DDBJ whole genome shotgun (WGS) entry which is preliminary data.</text>
</comment>
<organism evidence="1 2">
    <name type="scientific">Argiope bruennichi</name>
    <name type="common">Wasp spider</name>
    <name type="synonym">Aranea bruennichi</name>
    <dbReference type="NCBI Taxonomy" id="94029"/>
    <lineage>
        <taxon>Eukaryota</taxon>
        <taxon>Metazoa</taxon>
        <taxon>Ecdysozoa</taxon>
        <taxon>Arthropoda</taxon>
        <taxon>Chelicerata</taxon>
        <taxon>Arachnida</taxon>
        <taxon>Araneae</taxon>
        <taxon>Araneomorphae</taxon>
        <taxon>Entelegynae</taxon>
        <taxon>Araneoidea</taxon>
        <taxon>Araneidae</taxon>
        <taxon>Argiope</taxon>
    </lineage>
</organism>
<keyword evidence="2" id="KW-1185">Reference proteome</keyword>
<dbReference type="Proteomes" id="UP000807504">
    <property type="component" value="Unassembled WGS sequence"/>
</dbReference>
<reference evidence="1" key="1">
    <citation type="journal article" date="2020" name="bioRxiv">
        <title>Chromosome-level reference genome of the European wasp spider Argiope bruennichi: a resource for studies on range expansion and evolutionary adaptation.</title>
        <authorList>
            <person name="Sheffer M.M."/>
            <person name="Hoppe A."/>
            <person name="Krehenwinkel H."/>
            <person name="Uhl G."/>
            <person name="Kuss A.W."/>
            <person name="Jensen L."/>
            <person name="Jensen C."/>
            <person name="Gillespie R.G."/>
            <person name="Hoff K.J."/>
            <person name="Prost S."/>
        </authorList>
    </citation>
    <scope>NUCLEOTIDE SEQUENCE</scope>
</reference>